<dbReference type="AlphaFoldDB" id="A0ABD3TM15"/>
<dbReference type="PANTHER" id="PTHR35138">
    <property type="entry name" value="OS01G0225300 PROTEIN"/>
    <property type="match status" value="1"/>
</dbReference>
<keyword evidence="3" id="KW-0934">Plastid</keyword>
<comment type="subcellular location">
    <subcellularLocation>
        <location evidence="1">Plastid</location>
        <location evidence="1">Chloroplast</location>
    </subcellularLocation>
</comment>
<name>A0ABD3TM15_9LAMI</name>
<dbReference type="EMBL" id="JBJXBP010000003">
    <property type="protein sequence ID" value="KAL3837661.1"/>
    <property type="molecule type" value="Genomic_DNA"/>
</dbReference>
<evidence type="ECO:0000313" key="4">
    <source>
        <dbReference type="EMBL" id="KAL3837661.1"/>
    </source>
</evidence>
<dbReference type="GO" id="GO:0009507">
    <property type="term" value="C:chloroplast"/>
    <property type="evidence" value="ECO:0007669"/>
    <property type="project" value="UniProtKB-SubCell"/>
</dbReference>
<reference evidence="4 5" key="1">
    <citation type="submission" date="2024-12" db="EMBL/GenBank/DDBJ databases">
        <title>The unique morphological basis and parallel evolutionary history of personate flowers in Penstemon.</title>
        <authorList>
            <person name="Depatie T.H."/>
            <person name="Wessinger C.A."/>
        </authorList>
    </citation>
    <scope>NUCLEOTIDE SEQUENCE [LARGE SCALE GENOMIC DNA]</scope>
    <source>
        <strain evidence="4">WTNN_2</strain>
        <tissue evidence="4">Leaf</tissue>
    </source>
</reference>
<dbReference type="Proteomes" id="UP001634393">
    <property type="component" value="Unassembled WGS sequence"/>
</dbReference>
<protein>
    <submittedName>
        <fullName evidence="4">Uncharacterized protein</fullName>
    </submittedName>
</protein>
<comment type="caution">
    <text evidence="4">The sequence shown here is derived from an EMBL/GenBank/DDBJ whole genome shotgun (WGS) entry which is preliminary data.</text>
</comment>
<proteinExistence type="predicted"/>
<dbReference type="InterPro" id="IPR007378">
    <property type="entry name" value="Tic22-like"/>
</dbReference>
<evidence type="ECO:0000313" key="5">
    <source>
        <dbReference type="Proteomes" id="UP001634393"/>
    </source>
</evidence>
<organism evidence="4 5">
    <name type="scientific">Penstemon smallii</name>
    <dbReference type="NCBI Taxonomy" id="265156"/>
    <lineage>
        <taxon>Eukaryota</taxon>
        <taxon>Viridiplantae</taxon>
        <taxon>Streptophyta</taxon>
        <taxon>Embryophyta</taxon>
        <taxon>Tracheophyta</taxon>
        <taxon>Spermatophyta</taxon>
        <taxon>Magnoliopsida</taxon>
        <taxon>eudicotyledons</taxon>
        <taxon>Gunneridae</taxon>
        <taxon>Pentapetalae</taxon>
        <taxon>asterids</taxon>
        <taxon>lamiids</taxon>
        <taxon>Lamiales</taxon>
        <taxon>Plantaginaceae</taxon>
        <taxon>Cheloneae</taxon>
        <taxon>Penstemon</taxon>
    </lineage>
</organism>
<dbReference type="Pfam" id="PF04278">
    <property type="entry name" value="Tic22"/>
    <property type="match status" value="1"/>
</dbReference>
<sequence>MQEKPEMFQFIPNERQVKEANKLLKTLSHGDGNKKVEGVPVFSAQNLDIAIATKDGIKWYTPYFFDKSMLDNILDESVDQHFDALIQTRHLNRRKDVVVDDNLPAEIVEEMGESMWDPPEVQEVMDEMGNSGIPLSIISKAAEIQLLYTVDKVLLGNRWLRKATGIQPKFPYMIDSFEKNTSKVETVDNSLEKQGQTTDFQFPFGDWFSHPLLKKQQSLSDTRDKDSTVQQSKQEVQLSPFLPKITMVGISTGEPGKMSKATLRKTMDDLTKELEQVEQGNQSTSTSMFDERDPLFVANVGNYYPGVSKSGSARWVRGGSH</sequence>
<evidence type="ECO:0000256" key="1">
    <source>
        <dbReference type="ARBA" id="ARBA00004229"/>
    </source>
</evidence>
<evidence type="ECO:0000256" key="3">
    <source>
        <dbReference type="ARBA" id="ARBA00022640"/>
    </source>
</evidence>
<keyword evidence="2" id="KW-0150">Chloroplast</keyword>
<evidence type="ECO:0000256" key="2">
    <source>
        <dbReference type="ARBA" id="ARBA00022528"/>
    </source>
</evidence>
<gene>
    <name evidence="4" type="ORF">ACJIZ3_022252</name>
</gene>
<keyword evidence="5" id="KW-1185">Reference proteome</keyword>
<dbReference type="PANTHER" id="PTHR35138:SF1">
    <property type="entry name" value="MYB-LIKE DOMAIN-CONTAINING PROTEIN"/>
    <property type="match status" value="1"/>
</dbReference>
<accession>A0ABD3TM15</accession>